<dbReference type="Proteomes" id="UP001299235">
    <property type="component" value="Unassembled WGS sequence"/>
</dbReference>
<evidence type="ECO:0000313" key="11">
    <source>
        <dbReference type="Proteomes" id="UP001299235"/>
    </source>
</evidence>
<evidence type="ECO:0000256" key="7">
    <source>
        <dbReference type="PROSITE-ProRule" id="PRU01091"/>
    </source>
</evidence>
<dbReference type="Gene3D" id="3.40.50.2300">
    <property type="match status" value="1"/>
</dbReference>
<dbReference type="RefSeq" id="WP_248835505.1">
    <property type="nucleotide sequence ID" value="NZ_JAJEQE010000029.1"/>
</dbReference>
<dbReference type="Gene3D" id="1.10.10.10">
    <property type="entry name" value="Winged helix-like DNA-binding domain superfamily/Winged helix DNA-binding domain"/>
    <property type="match status" value="1"/>
</dbReference>
<keyword evidence="6" id="KW-0597">Phosphoprotein</keyword>
<keyword evidence="4" id="KW-0804">Transcription</keyword>
<keyword evidence="3 7" id="KW-0238">DNA-binding</keyword>
<evidence type="ECO:0000256" key="6">
    <source>
        <dbReference type="PROSITE-ProRule" id="PRU00169"/>
    </source>
</evidence>
<dbReference type="InterPro" id="IPR039420">
    <property type="entry name" value="WalR-like"/>
</dbReference>
<evidence type="ECO:0000256" key="2">
    <source>
        <dbReference type="ARBA" id="ARBA00023015"/>
    </source>
</evidence>
<evidence type="ECO:0000256" key="1">
    <source>
        <dbReference type="ARBA" id="ARBA00018672"/>
    </source>
</evidence>
<dbReference type="Pfam" id="PF00072">
    <property type="entry name" value="Response_reg"/>
    <property type="match status" value="1"/>
</dbReference>
<dbReference type="EMBL" id="JAJEQE010000029">
    <property type="protein sequence ID" value="MCC2149415.1"/>
    <property type="molecule type" value="Genomic_DNA"/>
</dbReference>
<feature type="DNA-binding region" description="OmpR/PhoB-type" evidence="7">
    <location>
        <begin position="137"/>
        <end position="235"/>
    </location>
</feature>
<evidence type="ECO:0000256" key="5">
    <source>
        <dbReference type="ARBA" id="ARBA00024867"/>
    </source>
</evidence>
<dbReference type="InterPro" id="IPR011006">
    <property type="entry name" value="CheY-like_superfamily"/>
</dbReference>
<evidence type="ECO:0000259" key="8">
    <source>
        <dbReference type="PROSITE" id="PS50110"/>
    </source>
</evidence>
<evidence type="ECO:0000313" key="10">
    <source>
        <dbReference type="EMBL" id="MCC2149415.1"/>
    </source>
</evidence>
<dbReference type="SUPFAM" id="SSF52172">
    <property type="entry name" value="CheY-like"/>
    <property type="match status" value="1"/>
</dbReference>
<dbReference type="Pfam" id="PF00486">
    <property type="entry name" value="Trans_reg_C"/>
    <property type="match status" value="1"/>
</dbReference>
<name>A0ABS8EW58_9FIRM</name>
<dbReference type="InterPro" id="IPR001789">
    <property type="entry name" value="Sig_transdc_resp-reg_receiver"/>
</dbReference>
<organism evidence="10 11">
    <name type="scientific">Hominisplanchenecus faecis</name>
    <dbReference type="NCBI Taxonomy" id="2885351"/>
    <lineage>
        <taxon>Bacteria</taxon>
        <taxon>Bacillati</taxon>
        <taxon>Bacillota</taxon>
        <taxon>Clostridia</taxon>
        <taxon>Lachnospirales</taxon>
        <taxon>Lachnospiraceae</taxon>
        <taxon>Hominisplanchenecus</taxon>
    </lineage>
</organism>
<evidence type="ECO:0000256" key="3">
    <source>
        <dbReference type="ARBA" id="ARBA00023125"/>
    </source>
</evidence>
<dbReference type="PROSITE" id="PS50110">
    <property type="entry name" value="RESPONSE_REGULATORY"/>
    <property type="match status" value="1"/>
</dbReference>
<dbReference type="InterPro" id="IPR016032">
    <property type="entry name" value="Sig_transdc_resp-reg_C-effctor"/>
</dbReference>
<gene>
    <name evidence="10" type="ORF">LKD42_09115</name>
</gene>
<keyword evidence="2" id="KW-0805">Transcription regulation</keyword>
<proteinExistence type="predicted"/>
<feature type="domain" description="Response regulatory" evidence="8">
    <location>
        <begin position="14"/>
        <end position="127"/>
    </location>
</feature>
<comment type="caution">
    <text evidence="10">The sequence shown here is derived from an EMBL/GenBank/DDBJ whole genome shotgun (WGS) entry which is preliminary data.</text>
</comment>
<dbReference type="SMART" id="SM00862">
    <property type="entry name" value="Trans_reg_C"/>
    <property type="match status" value="1"/>
</dbReference>
<keyword evidence="11" id="KW-1185">Reference proteome</keyword>
<sequence>MQDFQEDEKKNHDRIMLVEDDTTITHVLKRQLERGGYEVFDTVDFEHVMEAFAGWKPDLVLMDLTLPFFNGYYWCSEIRKVSDVPIIVISSAGDDMNLVMAINMGADDFLAKPFGMEVVVAKIQAVLRRSYAFVSEKALCCVGNVTLDLTEAVLHYKEKELKLSGNEFGILKILMKNPKRPVSREELMRSLWESEHFIDDNTLTVNVTRLRKKLEEIGLCEFIKTRKGIGYQIREEQVR</sequence>
<comment type="function">
    <text evidence="5">May play the central regulatory role in sporulation. It may be an element of the effector pathway responsible for the activation of sporulation genes in response to nutritional stress. Spo0A may act in concert with spo0H (a sigma factor) to control the expression of some genes that are critical to the sporulation process.</text>
</comment>
<dbReference type="PANTHER" id="PTHR48111">
    <property type="entry name" value="REGULATOR OF RPOS"/>
    <property type="match status" value="1"/>
</dbReference>
<dbReference type="InterPro" id="IPR001867">
    <property type="entry name" value="OmpR/PhoB-type_DNA-bd"/>
</dbReference>
<dbReference type="InterPro" id="IPR036388">
    <property type="entry name" value="WH-like_DNA-bd_sf"/>
</dbReference>
<dbReference type="PROSITE" id="PS51755">
    <property type="entry name" value="OMPR_PHOB"/>
    <property type="match status" value="1"/>
</dbReference>
<dbReference type="SUPFAM" id="SSF46894">
    <property type="entry name" value="C-terminal effector domain of the bipartite response regulators"/>
    <property type="match status" value="1"/>
</dbReference>
<dbReference type="CDD" id="cd00383">
    <property type="entry name" value="trans_reg_C"/>
    <property type="match status" value="1"/>
</dbReference>
<evidence type="ECO:0000256" key="4">
    <source>
        <dbReference type="ARBA" id="ARBA00023163"/>
    </source>
</evidence>
<reference evidence="10 11" key="1">
    <citation type="submission" date="2021-10" db="EMBL/GenBank/DDBJ databases">
        <title>Anaerobic single-cell dispensing facilitates the cultivation of human gut bacteria.</title>
        <authorList>
            <person name="Afrizal A."/>
        </authorList>
    </citation>
    <scope>NUCLEOTIDE SEQUENCE [LARGE SCALE GENOMIC DNA]</scope>
    <source>
        <strain evidence="10 11">CLA-AA-H246</strain>
    </source>
</reference>
<accession>A0ABS8EW58</accession>
<dbReference type="PANTHER" id="PTHR48111:SF43">
    <property type="entry name" value="STAGE 0 SPORULATION PROTEIN A HOMOLOG"/>
    <property type="match status" value="1"/>
</dbReference>
<feature type="domain" description="OmpR/PhoB-type" evidence="9">
    <location>
        <begin position="137"/>
        <end position="235"/>
    </location>
</feature>
<evidence type="ECO:0000259" key="9">
    <source>
        <dbReference type="PROSITE" id="PS51755"/>
    </source>
</evidence>
<dbReference type="SMART" id="SM00448">
    <property type="entry name" value="REC"/>
    <property type="match status" value="1"/>
</dbReference>
<protein>
    <recommendedName>
        <fullName evidence="1">Stage 0 sporulation protein A homolog</fullName>
    </recommendedName>
</protein>
<feature type="modified residue" description="4-aspartylphosphate" evidence="6">
    <location>
        <position position="63"/>
    </location>
</feature>